<protein>
    <submittedName>
        <fullName evidence="1">Uncharacterized protein</fullName>
    </submittedName>
</protein>
<accession>A0A397JHG4</accession>
<organism evidence="1 2">
    <name type="scientific">Diversispora epigaea</name>
    <dbReference type="NCBI Taxonomy" id="1348612"/>
    <lineage>
        <taxon>Eukaryota</taxon>
        <taxon>Fungi</taxon>
        <taxon>Fungi incertae sedis</taxon>
        <taxon>Mucoromycota</taxon>
        <taxon>Glomeromycotina</taxon>
        <taxon>Glomeromycetes</taxon>
        <taxon>Diversisporales</taxon>
        <taxon>Diversisporaceae</taxon>
        <taxon>Diversispora</taxon>
    </lineage>
</organism>
<dbReference type="EMBL" id="PQFF01000032">
    <property type="protein sequence ID" value="RHZ87471.1"/>
    <property type="molecule type" value="Genomic_DNA"/>
</dbReference>
<evidence type="ECO:0000313" key="2">
    <source>
        <dbReference type="Proteomes" id="UP000266861"/>
    </source>
</evidence>
<comment type="caution">
    <text evidence="1">The sequence shown here is derived from an EMBL/GenBank/DDBJ whole genome shotgun (WGS) entry which is preliminary data.</text>
</comment>
<keyword evidence="2" id="KW-1185">Reference proteome</keyword>
<dbReference type="PANTHER" id="PTHR31424:SF5">
    <property type="entry name" value="APPLE DOMAIN-CONTAINING PROTEIN"/>
    <property type="match status" value="1"/>
</dbReference>
<dbReference type="Proteomes" id="UP000266861">
    <property type="component" value="Unassembled WGS sequence"/>
</dbReference>
<gene>
    <name evidence="1" type="ORF">Glove_34g51</name>
</gene>
<sequence length="847" mass="98391">MHCLLLGIAKWIVKRIWVDMGILSSNNLNNIQKKMNEFQVPADLGRIPGKIYCGEETKSLDEIHKKIVDVVTLIEKKYGRNVITSNLHLSLHLSACSHNFGPLYAFWCFSFERINGILDRNIESSINKENDRDESAEGPNIDNQVLEGTYPITPKLTQKPNCNNVPQYPIPDNYIVETEIAERGVKCETKYVSNSKVNYTVAWKEGRAEWSVNSTKSASAVVNLFLKKINWKNSKLSGPRVFGFDIEPLHNIRIQMNPNSIITTKVNKQIRPFEDIISRSQQHKRLKSFGKDVKKTVDELIVKHKLTDSSEQSIIFPHYIEFEYKENQIQIKFKNLDSKIRLDAVVRVCDEALLGRDGYRHLAAVVPSLFREYLVADRRNEINKLINAQIPVKIFNIDQDVNQSNTNNYNSEIINDILVDNNEIGNGAFRSLVTLLKILIPIWKKGENPVIIPGDTLYIKLGGDGRNVGRKQNHVMITFCLLNEGKEVLKPDKQYNICLYIGKETYEILDRVGKIFALQLMDLKQNGIIDEDGNHWPIEFFFSGDWKFLYIIMGLNAPNSNYFCLYCECDIKLRHNMNLSWPPTGNKKGNKKSSIFPVIDLLNYIPDELHTLLRISDILMESLFKDLFRRNDFERNIKEKIEKKMSELNIHFEFYRNNSSRSSWSWTSLMGPNKKKMLQHFPVSEFISGVRGIIIENLWKEFYQLYEFMRKPNYTEEEILTFENNAKNWVKTFSQPARGQINTATVILGIYREEDVTPYMHMLTMHIPFFMRQLKEKNLAFRLFSTSSIEKKNHCQVRLFFGGTTMGGGKKNKPVVYDILVYENRKIFYLINDIPNEITYKNINICE</sequence>
<evidence type="ECO:0000313" key="1">
    <source>
        <dbReference type="EMBL" id="RHZ87471.1"/>
    </source>
</evidence>
<reference evidence="1 2" key="1">
    <citation type="submission" date="2018-08" db="EMBL/GenBank/DDBJ databases">
        <title>Genome and evolution of the arbuscular mycorrhizal fungus Diversispora epigaea (formerly Glomus versiforme) and its bacterial endosymbionts.</title>
        <authorList>
            <person name="Sun X."/>
            <person name="Fei Z."/>
            <person name="Harrison M."/>
        </authorList>
    </citation>
    <scope>NUCLEOTIDE SEQUENCE [LARGE SCALE GENOMIC DNA]</scope>
    <source>
        <strain evidence="1 2">IT104</strain>
    </source>
</reference>
<dbReference type="AlphaFoldDB" id="A0A397JHG4"/>
<name>A0A397JHG4_9GLOM</name>
<proteinExistence type="predicted"/>
<dbReference type="PANTHER" id="PTHR31424">
    <property type="entry name" value="PROTEIN CBG23806"/>
    <property type="match status" value="1"/>
</dbReference>
<dbReference type="OrthoDB" id="5985188at2759"/>